<feature type="region of interest" description="Disordered" evidence="3">
    <location>
        <begin position="808"/>
        <end position="842"/>
    </location>
</feature>
<dbReference type="PANTHER" id="PTHR21705">
    <property type="entry name" value="RAI16 PROTEIN-RELATED"/>
    <property type="match status" value="1"/>
</dbReference>
<accession>A0A135LHL8</accession>
<dbReference type="Proteomes" id="UP000070168">
    <property type="component" value="Unassembled WGS sequence"/>
</dbReference>
<reference evidence="6 7" key="1">
    <citation type="journal article" date="2016" name="BMC Genomics">
        <title>Genome sequencing and secondary metabolism of the postharvest pathogen Penicillium griseofulvum.</title>
        <authorList>
            <person name="Banani H."/>
            <person name="Marcet-Houben M."/>
            <person name="Ballester A.R."/>
            <person name="Abbruscato P."/>
            <person name="Gonzalez-Candelas L."/>
            <person name="Gabaldon T."/>
            <person name="Spadaro D."/>
        </authorList>
    </citation>
    <scope>NUCLEOTIDE SEQUENCE [LARGE SCALE GENOMIC DNA]</scope>
    <source>
        <strain evidence="6 7">PG3</strain>
    </source>
</reference>
<dbReference type="OrthoDB" id="5350595at2759"/>
<dbReference type="PANTHER" id="PTHR21705:SF11">
    <property type="entry name" value="FHIP FAMILY PROTEIN CG3558"/>
    <property type="match status" value="1"/>
</dbReference>
<proteinExistence type="inferred from homology"/>
<gene>
    <name evidence="6" type="ORF">PGRI_023340</name>
</gene>
<feature type="transmembrane region" description="Helical" evidence="4">
    <location>
        <begin position="1020"/>
        <end position="1042"/>
    </location>
</feature>
<keyword evidence="4" id="KW-1133">Transmembrane helix</keyword>
<dbReference type="Pfam" id="PF10257">
    <property type="entry name" value="RAI16-like"/>
    <property type="match status" value="1"/>
</dbReference>
<dbReference type="InterPro" id="IPR036259">
    <property type="entry name" value="MFS_trans_sf"/>
</dbReference>
<evidence type="ECO:0000256" key="2">
    <source>
        <dbReference type="ARBA" id="ARBA00024336"/>
    </source>
</evidence>
<feature type="compositionally biased region" description="Basic and acidic residues" evidence="3">
    <location>
        <begin position="657"/>
        <end position="672"/>
    </location>
</feature>
<dbReference type="InterPro" id="IPR011701">
    <property type="entry name" value="MFS"/>
</dbReference>
<evidence type="ECO:0000259" key="5">
    <source>
        <dbReference type="Pfam" id="PF19314"/>
    </source>
</evidence>
<dbReference type="OMA" id="NEREPHC"/>
<feature type="transmembrane region" description="Helical" evidence="4">
    <location>
        <begin position="957"/>
        <end position="976"/>
    </location>
</feature>
<feature type="transmembrane region" description="Helical" evidence="4">
    <location>
        <begin position="988"/>
        <end position="1008"/>
    </location>
</feature>
<feature type="transmembrane region" description="Helical" evidence="4">
    <location>
        <begin position="1292"/>
        <end position="1318"/>
    </location>
</feature>
<comment type="subcellular location">
    <subcellularLocation>
        <location evidence="1">Membrane</location>
        <topology evidence="1">Multi-pass membrane protein</topology>
    </subcellularLocation>
</comment>
<evidence type="ECO:0000313" key="6">
    <source>
        <dbReference type="EMBL" id="KXG48464.1"/>
    </source>
</evidence>
<comment type="similarity">
    <text evidence="2">Belongs to the FHIP family.</text>
</comment>
<dbReference type="GeneID" id="63705347"/>
<keyword evidence="7" id="KW-1185">Reference proteome</keyword>
<dbReference type="Pfam" id="PF19314">
    <property type="entry name" value="DUF5917"/>
    <property type="match status" value="1"/>
</dbReference>
<comment type="caution">
    <text evidence="6">The sequence shown here is derived from an EMBL/GenBank/DDBJ whole genome shotgun (WGS) entry which is preliminary data.</text>
</comment>
<evidence type="ECO:0000256" key="3">
    <source>
        <dbReference type="SAM" id="MobiDB-lite"/>
    </source>
</evidence>
<feature type="transmembrane region" description="Helical" evidence="4">
    <location>
        <begin position="1048"/>
        <end position="1068"/>
    </location>
</feature>
<dbReference type="InterPro" id="IPR019384">
    <property type="entry name" value="FHIP"/>
</dbReference>
<dbReference type="Pfam" id="PF07690">
    <property type="entry name" value="MFS_1"/>
    <property type="match status" value="1"/>
</dbReference>
<evidence type="ECO:0000256" key="1">
    <source>
        <dbReference type="ARBA" id="ARBA00004141"/>
    </source>
</evidence>
<dbReference type="Gene3D" id="1.20.1250.20">
    <property type="entry name" value="MFS general substrate transporter like domains"/>
    <property type="match status" value="1"/>
</dbReference>
<keyword evidence="4" id="KW-0812">Transmembrane</keyword>
<feature type="transmembrane region" description="Helical" evidence="4">
    <location>
        <begin position="1238"/>
        <end position="1257"/>
    </location>
</feature>
<feature type="transmembrane region" description="Helical" evidence="4">
    <location>
        <begin position="1197"/>
        <end position="1217"/>
    </location>
</feature>
<feature type="region of interest" description="Disordered" evidence="3">
    <location>
        <begin position="657"/>
        <end position="728"/>
    </location>
</feature>
<dbReference type="CDD" id="cd06174">
    <property type="entry name" value="MFS"/>
    <property type="match status" value="1"/>
</dbReference>
<feature type="transmembrane region" description="Helical" evidence="4">
    <location>
        <begin position="855"/>
        <end position="875"/>
    </location>
</feature>
<dbReference type="RefSeq" id="XP_040647000.1">
    <property type="nucleotide sequence ID" value="XM_040790047.1"/>
</dbReference>
<dbReference type="GO" id="GO:0022857">
    <property type="term" value="F:transmembrane transporter activity"/>
    <property type="evidence" value="ECO:0007669"/>
    <property type="project" value="InterPro"/>
</dbReference>
<dbReference type="SUPFAM" id="SSF103473">
    <property type="entry name" value="MFS general substrate transporter"/>
    <property type="match status" value="1"/>
</dbReference>
<feature type="domain" description="FHF complex subunit HOOK-interacting protein C-terminal" evidence="5">
    <location>
        <begin position="542"/>
        <end position="657"/>
    </location>
</feature>
<dbReference type="STRING" id="5078.A0A135LHL8"/>
<feature type="region of interest" description="Disordered" evidence="3">
    <location>
        <begin position="743"/>
        <end position="774"/>
    </location>
</feature>
<feature type="region of interest" description="Disordered" evidence="3">
    <location>
        <begin position="1076"/>
        <end position="1102"/>
    </location>
</feature>
<dbReference type="InterPro" id="IPR045669">
    <property type="entry name" value="FHIP_C"/>
</dbReference>
<keyword evidence="4" id="KW-0472">Membrane</keyword>
<organism evidence="6 7">
    <name type="scientific">Penicillium patulum</name>
    <name type="common">Penicillium griseofulvum</name>
    <dbReference type="NCBI Taxonomy" id="5078"/>
    <lineage>
        <taxon>Eukaryota</taxon>
        <taxon>Fungi</taxon>
        <taxon>Dikarya</taxon>
        <taxon>Ascomycota</taxon>
        <taxon>Pezizomycotina</taxon>
        <taxon>Eurotiomycetes</taxon>
        <taxon>Eurotiomycetidae</taxon>
        <taxon>Eurotiales</taxon>
        <taxon>Aspergillaceae</taxon>
        <taxon>Penicillium</taxon>
    </lineage>
</organism>
<evidence type="ECO:0000256" key="4">
    <source>
        <dbReference type="SAM" id="Phobius"/>
    </source>
</evidence>
<dbReference type="EMBL" id="LHQR01000065">
    <property type="protein sequence ID" value="KXG48464.1"/>
    <property type="molecule type" value="Genomic_DNA"/>
</dbReference>
<evidence type="ECO:0000313" key="7">
    <source>
        <dbReference type="Proteomes" id="UP000070168"/>
    </source>
</evidence>
<dbReference type="GO" id="GO:0016020">
    <property type="term" value="C:membrane"/>
    <property type="evidence" value="ECO:0007669"/>
    <property type="project" value="UniProtKB-SubCell"/>
</dbReference>
<feature type="compositionally biased region" description="Basic and acidic residues" evidence="3">
    <location>
        <begin position="1107"/>
        <end position="1118"/>
    </location>
</feature>
<protein>
    <submittedName>
        <fullName evidence="6">Major facilitator superfamily domain, general substrate transporter</fullName>
    </submittedName>
</protein>
<feature type="transmembrane region" description="Helical" evidence="4">
    <location>
        <begin position="1324"/>
        <end position="1347"/>
    </location>
</feature>
<name>A0A135LHL8_PENPA</name>
<sequence>MDFWSRLIGGSRALPNKSSKATSPTERMTAFKRACNALQQIWRATNNPSGEQSVAHARTYVERLNSILSEEARGPAPHPCVAYAASSQVFVTVTKLALSFYDEGVIRSATVFFNTLIDAEVDGVVDNRLFARAMVDLVRRAEKTSDEIEGRLVELLFGIANNIRLQPVILPAWFVPRVTPTAQDSDSQAPSGTEFAGATRKDEFPLFYLLVDYVHHEGRAGDFARTGLLYLIETASRSKNLEKWLIESDLATLMATGLGALYSQLGHLSFTPTDEDENVPHIIALSDHAKEETALQPTLGQTMDAFMSYLLFWQDTIDHCKSAEVNDTLLDHFQVLFLEQLLYPSLLESSDVAGGSTAAVLTYMCRILDSIDQGELVHRILHFLLASSPQPEEQMDMSASRRKSLNVLAALASEAAQPSPSLFNLRDLALLGLQSSNSQTVLATLRLLNTVLQRHHLFARALIHTIPTQPAHQRPVGALNAELEQLLVMGTSLVHDPTLNESYDNYVADATCVLESRLCLPISSMEEDEETLPLPLPLQQDDPIVQALFTCFESFFTNSVIVNLALTGVFMSLASSHLFSLDGLVLVDPNQYEAPSSEEIDDEFEHVRRAYQAPTWPTTAAPTLTLALQKLVNQVRQWQRELPDFDVLLAARRELLHQEDRPQTPDRSREPSEAPVSLTDRSRPSYPGSPDASTLGSRGRSPYPVYSPPMFSSRDRDGSSVLSDSRGSLNTRAVAAEALRQRLSMPFPPAPADPQSPSAEEEASGSEDTKDGPVATLGHVLTNVVILYEFILELSAVTKMASIRHESLDREDREDAPFLDSHPSTSGPAHRHVHSKPSIGSRPVKANASASAISFRLKAILFAMVLAVEVGFAFLEGPLVRIMESIACRQYFLVVDPTKIGMDGQVPEAMCKIGEVQAELAAVKGYHMFFDGSLSALLAIPYGLLADRRGRKSTLALSIPGFGLNAILTLVMLWFSDIFPLRALWFTALTWVFGGGPVVSFAIIWTMMADVTNEAERAGIFFQFAIVSMGADFASSAVSSYLMTLNPWIPLVIGFGIVMAGMMLILLLPETKHALPPRKAEPSNVELSDLTDEPEPKHSLHDLNEREPHCAEPDMNGDHEDEPPSWSIPSYSHQSILAKVRANYRFYLKPYRFILNRKPVLLLLTAFLVYRLSRGSSWFLAQYISTRYSWTLAQSNFLVSARPTVSIPLFLFGLPFLKSRVLNPRLSSTEKDLWLARRSIFCLTIGTLGIGLSPSIATLIPSMVIQTSGSGFVFLARSIITTLVERDETARLFTAIEIIQSLGNVVASLSITTVFQIGLRLGGFWIGLAWMMTSTLFCLVGIAIWSLKLPPSSPTPEFVVDDYDGEDRA</sequence>
<feature type="region of interest" description="Disordered" evidence="3">
    <location>
        <begin position="1107"/>
        <end position="1126"/>
    </location>
</feature>